<name>A0ACC0J1U2_9ERIC</name>
<evidence type="ECO:0000313" key="2">
    <source>
        <dbReference type="Proteomes" id="UP001060215"/>
    </source>
</evidence>
<evidence type="ECO:0000313" key="1">
    <source>
        <dbReference type="EMBL" id="KAI8030774.1"/>
    </source>
</evidence>
<gene>
    <name evidence="1" type="ORF">LOK49_LG01G00314</name>
</gene>
<protein>
    <submittedName>
        <fullName evidence="1">Uncharacterized protein</fullName>
    </submittedName>
</protein>
<organism evidence="1 2">
    <name type="scientific">Camellia lanceoleosa</name>
    <dbReference type="NCBI Taxonomy" id="1840588"/>
    <lineage>
        <taxon>Eukaryota</taxon>
        <taxon>Viridiplantae</taxon>
        <taxon>Streptophyta</taxon>
        <taxon>Embryophyta</taxon>
        <taxon>Tracheophyta</taxon>
        <taxon>Spermatophyta</taxon>
        <taxon>Magnoliopsida</taxon>
        <taxon>eudicotyledons</taxon>
        <taxon>Gunneridae</taxon>
        <taxon>Pentapetalae</taxon>
        <taxon>asterids</taxon>
        <taxon>Ericales</taxon>
        <taxon>Theaceae</taxon>
        <taxon>Camellia</taxon>
    </lineage>
</organism>
<proteinExistence type="predicted"/>
<comment type="caution">
    <text evidence="1">The sequence shown here is derived from an EMBL/GenBank/DDBJ whole genome shotgun (WGS) entry which is preliminary data.</text>
</comment>
<sequence>MGVKRLCISTRSLLVSRSSRAHYHKTLCLALIDCLISRDSFSYAQQVIQQIIMQCSSLPDAISAVDYVTNRGDAFCVGRTIFAFRVAIPGIETTKEDPLMLWLVLAGTPTWLNIKLAQEFNSMFKYLE</sequence>
<keyword evidence="2" id="KW-1185">Reference proteome</keyword>
<reference evidence="1 2" key="1">
    <citation type="journal article" date="2022" name="Plant J.">
        <title>Chromosome-level genome of Camellia lanceoleosa provides a valuable resource for understanding genome evolution and self-incompatibility.</title>
        <authorList>
            <person name="Gong W."/>
            <person name="Xiao S."/>
            <person name="Wang L."/>
            <person name="Liao Z."/>
            <person name="Chang Y."/>
            <person name="Mo W."/>
            <person name="Hu G."/>
            <person name="Li W."/>
            <person name="Zhao G."/>
            <person name="Zhu H."/>
            <person name="Hu X."/>
            <person name="Ji K."/>
            <person name="Xiang X."/>
            <person name="Song Q."/>
            <person name="Yuan D."/>
            <person name="Jin S."/>
            <person name="Zhang L."/>
        </authorList>
    </citation>
    <scope>NUCLEOTIDE SEQUENCE [LARGE SCALE GENOMIC DNA]</scope>
    <source>
        <strain evidence="1">SQ_2022a</strain>
    </source>
</reference>
<accession>A0ACC0J1U2</accession>
<dbReference type="Proteomes" id="UP001060215">
    <property type="component" value="Chromosome 1"/>
</dbReference>
<dbReference type="EMBL" id="CM045758">
    <property type="protein sequence ID" value="KAI8030774.1"/>
    <property type="molecule type" value="Genomic_DNA"/>
</dbReference>